<organism evidence="6">
    <name type="scientific">Tetraodon nigroviridis</name>
    <name type="common">Spotted green pufferfish</name>
    <name type="synonym">Chelonodon nigroviridis</name>
    <dbReference type="NCBI Taxonomy" id="99883"/>
    <lineage>
        <taxon>Eukaryota</taxon>
        <taxon>Metazoa</taxon>
        <taxon>Chordata</taxon>
        <taxon>Craniata</taxon>
        <taxon>Vertebrata</taxon>
        <taxon>Euteleostomi</taxon>
        <taxon>Actinopterygii</taxon>
        <taxon>Neopterygii</taxon>
        <taxon>Teleostei</taxon>
        <taxon>Neoteleostei</taxon>
        <taxon>Acanthomorphata</taxon>
        <taxon>Eupercaria</taxon>
        <taxon>Tetraodontiformes</taxon>
        <taxon>Tetradontoidea</taxon>
        <taxon>Tetraodontidae</taxon>
        <taxon>Tetraodon</taxon>
    </lineage>
</organism>
<proteinExistence type="predicted"/>
<feature type="domain" description="RZZ complex subunit KNTC1/ROD C-terminal" evidence="1">
    <location>
        <begin position="1605"/>
        <end position="1724"/>
    </location>
</feature>
<evidence type="ECO:0000259" key="3">
    <source>
        <dbReference type="Pfam" id="PF24515"/>
    </source>
</evidence>
<dbReference type="Pfam" id="PF24506">
    <property type="entry name" value="KNTC1_N"/>
    <property type="match status" value="1"/>
</dbReference>
<dbReference type="GO" id="GO:0000070">
    <property type="term" value="P:mitotic sister chromatid segregation"/>
    <property type="evidence" value="ECO:0007669"/>
    <property type="project" value="TreeGrafter"/>
</dbReference>
<accession>Q4RT37</accession>
<evidence type="ECO:0000259" key="4">
    <source>
        <dbReference type="Pfam" id="PF24516"/>
    </source>
</evidence>
<reference evidence="6" key="1">
    <citation type="journal article" date="2004" name="Nature">
        <title>Genome duplication in the teleost fish Tetraodon nigroviridis reveals the early vertebrate proto-karyotype.</title>
        <authorList>
            <person name="Jaillon O."/>
            <person name="Aury J.-M."/>
            <person name="Brunet F."/>
            <person name="Petit J.-L."/>
            <person name="Stange-Thomann N."/>
            <person name="Mauceli E."/>
            <person name="Bouneau L."/>
            <person name="Fischer C."/>
            <person name="Ozouf-Costaz C."/>
            <person name="Bernot A."/>
            <person name="Nicaud S."/>
            <person name="Jaffe D."/>
            <person name="Fisher S."/>
            <person name="Lutfalla G."/>
            <person name="Dossat C."/>
            <person name="Segurens B."/>
            <person name="Dasilva C."/>
            <person name="Salanoubat M."/>
            <person name="Levy M."/>
            <person name="Boudet N."/>
            <person name="Castellano S."/>
            <person name="Anthouard V."/>
            <person name="Jubin C."/>
            <person name="Castelli V."/>
            <person name="Katinka M."/>
            <person name="Vacherie B."/>
            <person name="Biemont C."/>
            <person name="Skalli Z."/>
            <person name="Cattolico L."/>
            <person name="Poulain J."/>
            <person name="De Berardinis V."/>
            <person name="Cruaud C."/>
            <person name="Duprat S."/>
            <person name="Brottier P."/>
            <person name="Coutanceau J.-P."/>
            <person name="Gouzy J."/>
            <person name="Parra G."/>
            <person name="Lardier G."/>
            <person name="Chapple C."/>
            <person name="McKernan K.J."/>
            <person name="McEwan P."/>
            <person name="Bosak S."/>
            <person name="Kellis M."/>
            <person name="Volff J.-N."/>
            <person name="Guigo R."/>
            <person name="Zody M.C."/>
            <person name="Mesirov J."/>
            <person name="Lindblad-Toh K."/>
            <person name="Birren B."/>
            <person name="Nusbaum C."/>
            <person name="Kahn D."/>
            <person name="Robinson-Rechavi M."/>
            <person name="Laudet V."/>
            <person name="Schachter V."/>
            <person name="Quetier F."/>
            <person name="Saurin W."/>
            <person name="Scarpelli C."/>
            <person name="Wincker P."/>
            <person name="Lander E.S."/>
            <person name="Weissenbach J."/>
            <person name="Roest Crollius H."/>
        </authorList>
    </citation>
    <scope>NUCLEOTIDE SEQUENCE [LARGE SCALE GENOMIC DNA]</scope>
</reference>
<dbReference type="InterPro" id="IPR019527">
    <property type="entry name" value="RZZ-complex_KNTC1/ROD_C"/>
</dbReference>
<dbReference type="Pfam" id="PF24516">
    <property type="entry name" value="ARM_KNTC1_2nd"/>
    <property type="match status" value="1"/>
</dbReference>
<feature type="domain" description="KNTC1 second ARM-repeats" evidence="4">
    <location>
        <begin position="768"/>
        <end position="923"/>
    </location>
</feature>
<dbReference type="GO" id="GO:0005828">
    <property type="term" value="C:kinetochore microtubule"/>
    <property type="evidence" value="ECO:0007669"/>
    <property type="project" value="TreeGrafter"/>
</dbReference>
<dbReference type="GO" id="GO:1990423">
    <property type="term" value="C:RZZ complex"/>
    <property type="evidence" value="ECO:0007669"/>
    <property type="project" value="TreeGrafter"/>
</dbReference>
<dbReference type="GO" id="GO:0005737">
    <property type="term" value="C:cytoplasm"/>
    <property type="evidence" value="ECO:0007669"/>
    <property type="project" value="TreeGrafter"/>
</dbReference>
<dbReference type="PANTHER" id="PTHR15688:SF1">
    <property type="entry name" value="KINETOCHORE-ASSOCIATED PROTEIN 1"/>
    <property type="match status" value="1"/>
</dbReference>
<gene>
    <name evidence="6" type="ORF">GSTENG00029432001</name>
</gene>
<name>Q4RT37_TETNG</name>
<dbReference type="GO" id="GO:1903394">
    <property type="term" value="P:protein localization to kinetochore involved in kinetochore assembly"/>
    <property type="evidence" value="ECO:0007669"/>
    <property type="project" value="TreeGrafter"/>
</dbReference>
<dbReference type="GO" id="GO:0007094">
    <property type="term" value="P:mitotic spindle assembly checkpoint signaling"/>
    <property type="evidence" value="ECO:0007669"/>
    <property type="project" value="TreeGrafter"/>
</dbReference>
<evidence type="ECO:0000259" key="5">
    <source>
        <dbReference type="Pfam" id="PF24520"/>
    </source>
</evidence>
<feature type="domain" description="KNTC1 N-terminal" evidence="2">
    <location>
        <begin position="22"/>
        <end position="395"/>
    </location>
</feature>
<sequence>MWSDVELLTNEDTSTVRLSSVSKEENASGLYQGDTLVKISTANQVILVETEPHLSSCSGSSWSIVAVDRTVVLFDQSFQSIQLLLHFETDVDVIDVCLGGQFLVVCERNGNLHLIYVPQKKILLTRALVEVPSNGDKKTYRCLITEENKANTGIFHVFLIVKDGFFHIKNLDLAKIDTAIEKMDLTALKELQSLIKIDFCSTRDHHEEGCSTAVMFKLGHEIHLLIGGDKENVLTLWKMDPHQARMGFAQAVDNSLIPGVKKMVVVENLLYVLDTEDILSLWDLHFLVMIHCWPDLSILDFELITECGSASMAAQDEDSMKIILLTKQDTSQVNLLQIRCLSSMSLCFSLDVSSVSCLVQTKTNMDTIYLVEGIGEDPESRGEPVSSVVIRCFTEALPENRLSRLLHKHKFEEAEKFAITFELDLEATCLQGEARLCAGAAGLCVSGRLWTRRVDEQYVVDYCLKVPWPTFETAEKMLNYAFSQSPSLQIQEALTRLATFCSLHGTEFFNGIAWIEFLNNTDILGDILTHLREGDIKDAQLLWLRYEGQIAKEFDKCKLEAVLSAIPEDLPSQDLCPWLKSVFVPFVRRVIPSGQNLLTRWLEQRARNLELTEKAAWPQNGLDMAVLGLPSQWTWMRSDDNYGTEEVQNLRSLVLNLRQLLDLHQKYNCRLSLSVFEKVFPFMTHLKPTFEHHVTCFLVIMCRIRKHLNNDLNPNINALRGDNVVLQGSVRSVAFFMLDKVPAPELIAATVESSILPYAEEHEIPFDELLLQYIQDLLARCSSQTTTLFTEWEAKAIAVLGCMTDIDLMVDAVLEIMQKAVVPWSNMVEKLVQQYLQMDGPKQELLKESYHLMEIRKLLRSYGIRNFNLSNSTQIMTLIRYILKQDLPMSLDDSLTLAEAYKLPTSHIHYLYLIQLIAQGKVRTGKETVQSLNGFEGGCRWYTYDTSFCFQSEECMTLLKKLSTSEAECVIERLTSWARLQLEDKEHISDEVMLSKAWTVKTTSSCSRPLPTYRSVLLNQFSLIPLRDLQALRLTFLWCFFNLQEDFDVFFTPSNYEDPNIRKQIQERHITAYENTHGRHSSKGKSMATLVVANDPDGKTKTISTEAGLRRLGRQLQRTEQELWSDLALRALRVGKVEKALKILSELYEHHCNSSTGKVLFTAAKMLCQMLEADVPMVLPQDADLPAVIHVLACQAITVCNSDLLLDCLELCKSTRLAMDVYHQCQLSDNYGFIAKDLTLGAEKDPYSEWSCQDVFSEDCIVLDSGAVLPVQYEITTCLLPISQDAKLYPLDCSCLSHCSFADGSNHLLALLDPLSNMLQMLQECSQLELALRVLVNSYGSCLQHVTSNVMGIKLSVQLFDAQELKKYNRWLSTLQDNTSSTLNAVAVSLLNKVFNWRVVDCGLAIGLCTLLSKAEVFKILWKVIDNTWQNYDKILISIQPVFRQRPEMKSSLIPDMVKNRKITPDIILEYCRAFGLDRDRVINQYITTLLLLQEDEEGAGDHGTDQKETQPPCHAGTLERVLQVIPMLDSRSELIDSLSVAILKLSPYNYERIEVVLQILQAADENVTTFSVVQAMGLLQHLKSYRRISPASDVENTYLLENGLRPNPLSNTRLPFHLLIQNKHYWKIISPELSEETFPTLLLISKLMKVNLDKLYMEAAKHVFKKMQPLLLEQRKKCRTHIYDREISKVDKAMRSYIHCIQSSELATATAHRITEELPPGKNDPLVTHLFLFLLLFFWTELFLCFTGYEKTQMLRFCLALGDSWQKDRNLEEAARARGETFFSKMKLHYQRCATENTLMSSQLNNPELLKLTGLPARLIVALYEHSSVEERHRDSGAHVYPDIHAVVKEIATTNNVDLFKIRNMMLEKWICKTGPAVTKDGGHYESVGNIEDDPDLMSLSAVLDLVSPSATGLGLCSVLSGSLTLLPWRPSFTFPRTKFSEKTYCLKCYIFVSQLEALNIPYTVQSFLSTSKEGLVKGLWKNHSHEPQAVRLVADLCLEYQVYDPQLWNSLLQKLLGFNLVSRTHREVSEKHFHWLCVSMFSSLNVNFTPILPQISHLQGVLEAVVAVPALWEISSFSRTWRSTILAPFVSASVPLSPDQQATLYRTFVLLLKCPFLLNLDLIGIANRFAQFSLPAFALGTLLLIPSAQKKVQQIQGFLAGCDPVAVLEQVDELMNTGELAGIPSQVGSARLDV</sequence>
<dbReference type="GO" id="GO:0031267">
    <property type="term" value="F:small GTPase binding"/>
    <property type="evidence" value="ECO:0007669"/>
    <property type="project" value="TreeGrafter"/>
</dbReference>
<feature type="domain" description="KNTC1 third ARM-repeats" evidence="3">
    <location>
        <begin position="1437"/>
        <end position="1559"/>
    </location>
</feature>
<dbReference type="InterPro" id="IPR055405">
    <property type="entry name" value="ARM_KNTC1_3rd"/>
</dbReference>
<feature type="domain" description="RZZ complex subunit KNTC1/ROD C-terminal" evidence="1">
    <location>
        <begin position="1940"/>
        <end position="2025"/>
    </location>
</feature>
<dbReference type="Pfam" id="PF24515">
    <property type="entry name" value="ARM_KNTC1_3rd"/>
    <property type="match status" value="2"/>
</dbReference>
<reference evidence="6" key="2">
    <citation type="submission" date="2004-02" db="EMBL/GenBank/DDBJ databases">
        <authorList>
            <consortium name="Genoscope"/>
            <consortium name="Whitehead Institute Centre for Genome Research"/>
        </authorList>
    </citation>
    <scope>NUCLEOTIDE SEQUENCE</scope>
</reference>
<dbReference type="InterPro" id="IPR055403">
    <property type="entry name" value="ARM_KNTC1_1st"/>
</dbReference>
<feature type="non-terminal residue" evidence="6">
    <location>
        <position position="2196"/>
    </location>
</feature>
<dbReference type="EMBL" id="CAAE01014999">
    <property type="protein sequence ID" value="CAG08445.1"/>
    <property type="molecule type" value="Genomic_DNA"/>
</dbReference>
<protein>
    <submittedName>
        <fullName evidence="6">(spotted green pufferfish) hypothetical protein</fullName>
    </submittedName>
</protein>
<dbReference type="InterPro" id="IPR052802">
    <property type="entry name" value="KNTC1"/>
</dbReference>
<dbReference type="Pfam" id="PF24520">
    <property type="entry name" value="ARM_KNTC1_1st"/>
    <property type="match status" value="1"/>
</dbReference>
<evidence type="ECO:0000313" key="6">
    <source>
        <dbReference type="EMBL" id="CAG08445.1"/>
    </source>
</evidence>
<dbReference type="InterPro" id="IPR055402">
    <property type="entry name" value="KNTC1_N"/>
</dbReference>
<evidence type="ECO:0000259" key="2">
    <source>
        <dbReference type="Pfam" id="PF24506"/>
    </source>
</evidence>
<feature type="domain" description="RZZ complex subunit KNTC1/ROD C-terminal" evidence="1">
    <location>
        <begin position="1748"/>
        <end position="1905"/>
    </location>
</feature>
<comment type="caution">
    <text evidence="6">The sequence shown here is derived from an EMBL/GenBank/DDBJ whole genome shotgun (WGS) entry which is preliminary data.</text>
</comment>
<feature type="domain" description="RZZ complex subunit KNTC1/ROD C-terminal" evidence="1">
    <location>
        <begin position="2057"/>
        <end position="2192"/>
    </location>
</feature>
<dbReference type="InterPro" id="IPR055404">
    <property type="entry name" value="ARM_KNTC1_2nd"/>
</dbReference>
<evidence type="ECO:0000259" key="1">
    <source>
        <dbReference type="Pfam" id="PF10493"/>
    </source>
</evidence>
<dbReference type="Pfam" id="PF10493">
    <property type="entry name" value="Rod_C"/>
    <property type="match status" value="4"/>
</dbReference>
<feature type="domain" description="KNTC1 third ARM-repeats" evidence="3">
    <location>
        <begin position="1386"/>
        <end position="1436"/>
    </location>
</feature>
<feature type="domain" description="KNTC1 first ARM-repeats" evidence="5">
    <location>
        <begin position="455"/>
        <end position="622"/>
    </location>
</feature>
<dbReference type="KEGG" id="tng:GSTEN00029432G001"/>
<dbReference type="PANTHER" id="PTHR15688">
    <property type="entry name" value="KINETOCHORE-ASSOCIATED PROTEIN 1"/>
    <property type="match status" value="1"/>
</dbReference>
<dbReference type="OrthoDB" id="343783at2759"/>